<dbReference type="SUPFAM" id="SSF53098">
    <property type="entry name" value="Ribonuclease H-like"/>
    <property type="match status" value="1"/>
</dbReference>
<dbReference type="InterPro" id="IPR013520">
    <property type="entry name" value="Ribonucl_H"/>
</dbReference>
<keyword evidence="3 10" id="KW-0808">Transferase</keyword>
<evidence type="ECO:0000313" key="10">
    <source>
        <dbReference type="EMBL" id="MEM0518004.1"/>
    </source>
</evidence>
<evidence type="ECO:0000256" key="7">
    <source>
        <dbReference type="ARBA" id="ARBA00049244"/>
    </source>
</evidence>
<dbReference type="Pfam" id="PF14579">
    <property type="entry name" value="HHH_6"/>
    <property type="match status" value="1"/>
</dbReference>
<dbReference type="InterPro" id="IPR040982">
    <property type="entry name" value="DNA_pol3_finger"/>
</dbReference>
<evidence type="ECO:0000313" key="11">
    <source>
        <dbReference type="EMBL" id="MEM0573064.1"/>
    </source>
</evidence>
<feature type="domain" description="Polymerase/histidinol phosphatase N-terminal" evidence="9">
    <location>
        <begin position="263"/>
        <end position="348"/>
    </location>
</feature>
<keyword evidence="4 10" id="KW-0548">Nucleotidyltransferase</keyword>
<organism evidence="10 12">
    <name type="scientific">Aequorivita flava</name>
    <dbReference type="NCBI Taxonomy" id="3114371"/>
    <lineage>
        <taxon>Bacteria</taxon>
        <taxon>Pseudomonadati</taxon>
        <taxon>Bacteroidota</taxon>
        <taxon>Flavobacteriia</taxon>
        <taxon>Flavobacteriales</taxon>
        <taxon>Flavobacteriaceae</taxon>
        <taxon>Aequorivita</taxon>
    </lineage>
</organism>
<dbReference type="GO" id="GO:0003676">
    <property type="term" value="F:nucleic acid binding"/>
    <property type="evidence" value="ECO:0007669"/>
    <property type="project" value="InterPro"/>
</dbReference>
<dbReference type="RefSeq" id="WP_342687059.1">
    <property type="nucleotide sequence ID" value="NZ_JAZBJM010000003.1"/>
</dbReference>
<dbReference type="GO" id="GO:0008408">
    <property type="term" value="F:3'-5' exonuclease activity"/>
    <property type="evidence" value="ECO:0007669"/>
    <property type="project" value="InterPro"/>
</dbReference>
<sequence>MYLIFDTETTGLPKRFNAPVSDSDNWPRCIQIAWQLHDAMGNLIEHQDYLVQPEGFNIPFDAEKIHGISTELATSEGVSLEEVATKFQAALSKTKFLVGQNVGFDVNIMGAEFFRLGIENPLPNLPVLDTCTETTAQLCQIPGGRGGKFKLPTLTELHEFLFSEPFAEAHNATADVEATTRCFLELVRRQIFTTAELEVQPDYFENFSEKNPEPFQLIGLEHINLKKASERIRKQMQAASETEEISSEEIKENIATLENAPFVHLHNHSQFSILQSTSSTLDLVNAAVADNMPAVSLTDSGNMMGAFHFVQAVSNYNKTLADLPKDPDDEDPPKPLKAIVGCEFFVCEDHLNKTHKDNGYQIVFLAKNKNGYHNLAKMASIAYTDGFYYVPRIDKSIVEKYKEDLIVLTGSLYGEVPGKILNIGENQAEEALLWWKEQFGADLYVEIMRHNQEDEKRVNGVLVEMAKRNNVKLVACNNTYYIKKEDANAHDILLCVKDGEKQATPIGRGRGYRYGLPNQEYYFKSQDQMKTLFKDLPEAILNIEEVVSKIEPFSLHRDVLLPNFGIPKEFLNPEDIDGGKRGENAFLRHLTYEGAKKRYPELIEVSYEALTDSEIPEGASERVKEIKQRLDFELEVIANTGYPGYFLIVQDFIAEARKMDVSVGPGRGSAAGSAVAYCLGITNICPIKYDLLFERFLNPDRVSMPDIDIDFDDEGRSRVMEYVINKYGSNQVAQIITYGTMAAKSSIRDTARVLDLPLNEADRISKLVPNMTKLNKIFGLSPAELRSRFRSDDLPKVNELLNLSEGSDLEAQTINQAKILEGSVRNTGIHACGVIITPSDITDFVPVATAKDSDLYVTQFDNSVVESAGLLKMDFLGLKTLTLIKDTVKLVKHKHNIELDPDFFPLDDEKTYQLFQRGDTVGIFQYESAGMQKYMKELKPTVFADLIAMNALYRPGPMEYIPSFVKRKHGEEEIEYDLPAMEEYLKETYGITVYQEQVMLLSQKLADFTKGEADVLRKAMGKKQKAVLDKMKPQFIAQAAQKGHDPEKLEKIWKDWEAFASYAFNKSHSTCYAWIAYQTAYLKAHYPAEYMAAVLSNNMSDIKQVTFFMDECKRMGLTVLGPDVNESFHKFTVNDQGAIRFGMGAIKGVGSSAVATIVEHRKDGKYKSVFDLAKRIDLRSANKKAFENLALAGGFDSFDTHRAQYLHDDGDGVMFIEKVLRYAAKYQETQNSSQVSLFGDASEVQIPEPEVPPCEEWGTMKKLKQEREVVGVYISGHPLDDFKIEMRSFTNCKVSDFNNLEKFINKELCFGGVVSDVQHRESKAGKGWAIFTVEDYEDSYDFKIFGEEYLKWRHFLVPNSFIYGRVFVKEGWTNRDTGKKGEPRLQYNSFLLLHDVMEIYGKKLTLTIPLNELEDEKINSLKNLVKVHKGEKQLFFVVIEKGEKIKLTMPSRKHKINISKELLDELEREQLHYKLN</sequence>
<dbReference type="Proteomes" id="UP001390963">
    <property type="component" value="Unassembled WGS sequence"/>
</dbReference>
<dbReference type="Pfam" id="PF07733">
    <property type="entry name" value="DNA_pol3_alpha"/>
    <property type="match status" value="1"/>
</dbReference>
<name>A0AB35YS64_9FLAO</name>
<evidence type="ECO:0000256" key="4">
    <source>
        <dbReference type="ARBA" id="ARBA00022695"/>
    </source>
</evidence>
<dbReference type="InterPro" id="IPR004013">
    <property type="entry name" value="PHP_dom"/>
</dbReference>
<dbReference type="InterPro" id="IPR036397">
    <property type="entry name" value="RNaseH_sf"/>
</dbReference>
<dbReference type="InterPro" id="IPR003141">
    <property type="entry name" value="Pol/His_phosphatase_N"/>
</dbReference>
<dbReference type="InterPro" id="IPR029460">
    <property type="entry name" value="DNAPol_HHH"/>
</dbReference>
<comment type="caution">
    <text evidence="10">The sequence shown here is derived from an EMBL/GenBank/DDBJ whole genome shotgun (WGS) entry which is preliminary data.</text>
</comment>
<dbReference type="InterPro" id="IPR011708">
    <property type="entry name" value="DNA_pol3_alpha_NTPase_dom"/>
</dbReference>
<dbReference type="InterPro" id="IPR004805">
    <property type="entry name" value="DnaE2/DnaE/PolC"/>
</dbReference>
<evidence type="ECO:0000313" key="13">
    <source>
        <dbReference type="Proteomes" id="UP001390963"/>
    </source>
</evidence>
<dbReference type="PANTHER" id="PTHR32294:SF0">
    <property type="entry name" value="DNA POLYMERASE III SUBUNIT ALPHA"/>
    <property type="match status" value="1"/>
</dbReference>
<dbReference type="Pfam" id="PF00929">
    <property type="entry name" value="RNase_T"/>
    <property type="match status" value="1"/>
</dbReference>
<dbReference type="CDD" id="cd04485">
    <property type="entry name" value="DnaE_OBF"/>
    <property type="match status" value="1"/>
</dbReference>
<accession>A0AB35YS64</accession>
<evidence type="ECO:0000256" key="2">
    <source>
        <dbReference type="ARBA" id="ARBA00019114"/>
    </source>
</evidence>
<proteinExistence type="predicted"/>
<dbReference type="Gene3D" id="1.10.10.1600">
    <property type="entry name" value="Bacterial DNA polymerase III alpha subunit, thumb domain"/>
    <property type="match status" value="1"/>
</dbReference>
<keyword evidence="6" id="KW-0239">DNA-directed DNA polymerase</keyword>
<dbReference type="PANTHER" id="PTHR32294">
    <property type="entry name" value="DNA POLYMERASE III SUBUNIT ALPHA"/>
    <property type="match status" value="1"/>
</dbReference>
<evidence type="ECO:0000256" key="3">
    <source>
        <dbReference type="ARBA" id="ARBA00022679"/>
    </source>
</evidence>
<keyword evidence="13" id="KW-1185">Reference proteome</keyword>
<dbReference type="Gene3D" id="1.10.150.870">
    <property type="match status" value="1"/>
</dbReference>
<dbReference type="EC" id="2.7.7.7" evidence="1"/>
<dbReference type="InterPro" id="IPR012337">
    <property type="entry name" value="RNaseH-like_sf"/>
</dbReference>
<dbReference type="SMART" id="SM00481">
    <property type="entry name" value="POLIIIAc"/>
    <property type="match status" value="1"/>
</dbReference>
<protein>
    <recommendedName>
        <fullName evidence="2">DNA polymerase III subunit alpha</fullName>
        <ecNumber evidence="1">2.7.7.7</ecNumber>
    </recommendedName>
</protein>
<gene>
    <name evidence="10" type="primary">dnaE</name>
    <name evidence="11" type="ORF">VZD24_06030</name>
    <name evidence="10" type="ORF">VZD85_06540</name>
</gene>
<evidence type="ECO:0000256" key="5">
    <source>
        <dbReference type="ARBA" id="ARBA00022705"/>
    </source>
</evidence>
<evidence type="ECO:0000256" key="1">
    <source>
        <dbReference type="ARBA" id="ARBA00012417"/>
    </source>
</evidence>
<dbReference type="NCBIfam" id="TIGR00594">
    <property type="entry name" value="polc"/>
    <property type="match status" value="1"/>
</dbReference>
<dbReference type="SMART" id="SM00479">
    <property type="entry name" value="EXOIII"/>
    <property type="match status" value="1"/>
</dbReference>
<dbReference type="GO" id="GO:0003887">
    <property type="term" value="F:DNA-directed DNA polymerase activity"/>
    <property type="evidence" value="ECO:0007669"/>
    <property type="project" value="UniProtKB-KW"/>
</dbReference>
<dbReference type="CDD" id="cd06127">
    <property type="entry name" value="DEDDh"/>
    <property type="match status" value="1"/>
</dbReference>
<dbReference type="GO" id="GO:0006260">
    <property type="term" value="P:DNA replication"/>
    <property type="evidence" value="ECO:0007669"/>
    <property type="project" value="UniProtKB-KW"/>
</dbReference>
<comment type="catalytic activity">
    <reaction evidence="7">
        <text>DNA(n) + a 2'-deoxyribonucleoside 5'-triphosphate = DNA(n+1) + diphosphate</text>
        <dbReference type="Rhea" id="RHEA:22508"/>
        <dbReference type="Rhea" id="RHEA-COMP:17339"/>
        <dbReference type="Rhea" id="RHEA-COMP:17340"/>
        <dbReference type="ChEBI" id="CHEBI:33019"/>
        <dbReference type="ChEBI" id="CHEBI:61560"/>
        <dbReference type="ChEBI" id="CHEBI:173112"/>
        <dbReference type="EC" id="2.7.7.7"/>
    </reaction>
</comment>
<dbReference type="EMBL" id="JAZBJM010000003">
    <property type="protein sequence ID" value="MEM0518004.1"/>
    <property type="molecule type" value="Genomic_DNA"/>
</dbReference>
<dbReference type="Pfam" id="PF02811">
    <property type="entry name" value="PHP"/>
    <property type="match status" value="1"/>
</dbReference>
<dbReference type="Proteomes" id="UP001388259">
    <property type="component" value="Unassembled WGS sequence"/>
</dbReference>
<dbReference type="Gene3D" id="3.20.20.140">
    <property type="entry name" value="Metal-dependent hydrolases"/>
    <property type="match status" value="1"/>
</dbReference>
<evidence type="ECO:0000313" key="12">
    <source>
        <dbReference type="Proteomes" id="UP001388259"/>
    </source>
</evidence>
<reference evidence="10 13" key="1">
    <citation type="submission" date="2024-01" db="EMBL/GenBank/DDBJ databases">
        <title>Aequorivita flavus sp. nov., isolated from deep-sea sediment.</title>
        <authorList>
            <person name="Chen X."/>
        </authorList>
    </citation>
    <scope>NUCLEOTIDE SEQUENCE</scope>
    <source>
        <strain evidence="10">MCCC 1A16923</strain>
        <strain evidence="11 13">MCCC 1A16935</strain>
    </source>
</reference>
<keyword evidence="5" id="KW-0235">DNA replication</keyword>
<dbReference type="Pfam" id="PF17657">
    <property type="entry name" value="DNA_pol3_finger"/>
    <property type="match status" value="1"/>
</dbReference>
<evidence type="ECO:0000259" key="9">
    <source>
        <dbReference type="SMART" id="SM00481"/>
    </source>
</evidence>
<dbReference type="EMBL" id="JBANCF010000003">
    <property type="protein sequence ID" value="MEM0573064.1"/>
    <property type="molecule type" value="Genomic_DNA"/>
</dbReference>
<feature type="domain" description="Exonuclease" evidence="8">
    <location>
        <begin position="1"/>
        <end position="192"/>
    </location>
</feature>
<evidence type="ECO:0000259" key="8">
    <source>
        <dbReference type="SMART" id="SM00479"/>
    </source>
</evidence>
<dbReference type="NCBIfam" id="NF004226">
    <property type="entry name" value="PRK05673.1"/>
    <property type="match status" value="1"/>
</dbReference>
<dbReference type="InterPro" id="IPR041931">
    <property type="entry name" value="DNA_pol3_alpha_thumb_dom"/>
</dbReference>
<dbReference type="Gene3D" id="3.30.420.10">
    <property type="entry name" value="Ribonuclease H-like superfamily/Ribonuclease H"/>
    <property type="match status" value="1"/>
</dbReference>
<evidence type="ECO:0000256" key="6">
    <source>
        <dbReference type="ARBA" id="ARBA00022932"/>
    </source>
</evidence>